<evidence type="ECO:0000256" key="1">
    <source>
        <dbReference type="ARBA" id="ARBA00004127"/>
    </source>
</evidence>
<evidence type="ECO:0000256" key="3">
    <source>
        <dbReference type="ARBA" id="ARBA00022989"/>
    </source>
</evidence>
<dbReference type="EMBL" id="JAPZBS010000007">
    <property type="protein sequence ID" value="KAJ5369286.1"/>
    <property type="molecule type" value="Genomic_DNA"/>
</dbReference>
<dbReference type="InterPro" id="IPR052053">
    <property type="entry name" value="IM_YidH-like"/>
</dbReference>
<protein>
    <recommendedName>
        <fullName evidence="7">DUF202 domain-containing protein</fullName>
    </recommendedName>
</protein>
<comment type="subcellular location">
    <subcellularLocation>
        <location evidence="1">Endomembrane system</location>
        <topology evidence="1">Multi-pass membrane protein</topology>
    </subcellularLocation>
</comment>
<evidence type="ECO:0000313" key="8">
    <source>
        <dbReference type="EMBL" id="KAJ5369286.1"/>
    </source>
</evidence>
<dbReference type="PANTHER" id="PTHR34187">
    <property type="entry name" value="FGR18P"/>
    <property type="match status" value="1"/>
</dbReference>
<feature type="compositionally biased region" description="Basic and acidic residues" evidence="5">
    <location>
        <begin position="21"/>
        <end position="46"/>
    </location>
</feature>
<keyword evidence="2 6" id="KW-0812">Transmembrane</keyword>
<feature type="transmembrane region" description="Helical" evidence="6">
    <location>
        <begin position="122"/>
        <end position="140"/>
    </location>
</feature>
<feature type="compositionally biased region" description="Polar residues" evidence="5">
    <location>
        <begin position="1"/>
        <end position="12"/>
    </location>
</feature>
<dbReference type="GO" id="GO:0012505">
    <property type="term" value="C:endomembrane system"/>
    <property type="evidence" value="ECO:0007669"/>
    <property type="project" value="UniProtKB-SubCell"/>
</dbReference>
<feature type="domain" description="DUF202" evidence="7">
    <location>
        <begin position="113"/>
        <end position="184"/>
    </location>
</feature>
<dbReference type="GeneID" id="81441144"/>
<evidence type="ECO:0000256" key="4">
    <source>
        <dbReference type="ARBA" id="ARBA00023136"/>
    </source>
</evidence>
<feature type="region of interest" description="Disordered" evidence="5">
    <location>
        <begin position="1"/>
        <end position="91"/>
    </location>
</feature>
<keyword evidence="3 6" id="KW-1133">Transmembrane helix</keyword>
<proteinExistence type="predicted"/>
<dbReference type="PANTHER" id="PTHR34187:SF1">
    <property type="entry name" value="DUF202 DOMAIN-CONTAINING PROTEIN"/>
    <property type="match status" value="1"/>
</dbReference>
<keyword evidence="9" id="KW-1185">Reference proteome</keyword>
<comment type="caution">
    <text evidence="8">The sequence shown here is derived from an EMBL/GenBank/DDBJ whole genome shotgun (WGS) entry which is preliminary data.</text>
</comment>
<evidence type="ECO:0000256" key="6">
    <source>
        <dbReference type="SAM" id="Phobius"/>
    </source>
</evidence>
<dbReference type="Pfam" id="PF02656">
    <property type="entry name" value="DUF202"/>
    <property type="match status" value="1"/>
</dbReference>
<dbReference type="AlphaFoldDB" id="A0A9W9RZL3"/>
<dbReference type="RefSeq" id="XP_056554028.1">
    <property type="nucleotide sequence ID" value="XM_056701965.1"/>
</dbReference>
<evidence type="ECO:0000256" key="2">
    <source>
        <dbReference type="ARBA" id="ARBA00022692"/>
    </source>
</evidence>
<dbReference type="OrthoDB" id="199599at2759"/>
<dbReference type="Proteomes" id="UP001147782">
    <property type="component" value="Unassembled WGS sequence"/>
</dbReference>
<feature type="transmembrane region" description="Helical" evidence="6">
    <location>
        <begin position="161"/>
        <end position="181"/>
    </location>
</feature>
<accession>A0A9W9RZL3</accession>
<name>A0A9W9RZL3_9EURO</name>
<keyword evidence="4 6" id="KW-0472">Membrane</keyword>
<feature type="transmembrane region" description="Helical" evidence="6">
    <location>
        <begin position="201"/>
        <end position="222"/>
    </location>
</feature>
<sequence length="248" mass="27890">MTISHQGQNTEPPVSAAMASPRERSTPRAEPPDRRESLELRELQTREDEEQLGYSSPSASSGEEYRVTTRRRSSTSTTVRRAQPPRKGKDPLSRIVRFWTQHVTLTVPQRSNRDHFALERTLLAYIRTSVVISMQGVLISQLFRLQQPGDRLRFYVAGKPLAVTCHCVAILVALIGAFRFWRQQGAISVGKVHAGGWELNAVGFLFGAIFLVTLILSIAIIVETDLSQSMLVQEMGRISSSFLNKRWN</sequence>
<organism evidence="8 9">
    <name type="scientific">Penicillium cataractarum</name>
    <dbReference type="NCBI Taxonomy" id="2100454"/>
    <lineage>
        <taxon>Eukaryota</taxon>
        <taxon>Fungi</taxon>
        <taxon>Dikarya</taxon>
        <taxon>Ascomycota</taxon>
        <taxon>Pezizomycotina</taxon>
        <taxon>Eurotiomycetes</taxon>
        <taxon>Eurotiomycetidae</taxon>
        <taxon>Eurotiales</taxon>
        <taxon>Aspergillaceae</taxon>
        <taxon>Penicillium</taxon>
    </lineage>
</organism>
<evidence type="ECO:0000256" key="5">
    <source>
        <dbReference type="SAM" id="MobiDB-lite"/>
    </source>
</evidence>
<reference evidence="8" key="2">
    <citation type="journal article" date="2023" name="IMA Fungus">
        <title>Comparative genomic study of the Penicillium genus elucidates a diverse pangenome and 15 lateral gene transfer events.</title>
        <authorList>
            <person name="Petersen C."/>
            <person name="Sorensen T."/>
            <person name="Nielsen M.R."/>
            <person name="Sondergaard T.E."/>
            <person name="Sorensen J.L."/>
            <person name="Fitzpatrick D.A."/>
            <person name="Frisvad J.C."/>
            <person name="Nielsen K.L."/>
        </authorList>
    </citation>
    <scope>NUCLEOTIDE SEQUENCE</scope>
    <source>
        <strain evidence="8">IBT 29864</strain>
    </source>
</reference>
<dbReference type="InterPro" id="IPR003807">
    <property type="entry name" value="DUF202"/>
</dbReference>
<evidence type="ECO:0000313" key="9">
    <source>
        <dbReference type="Proteomes" id="UP001147782"/>
    </source>
</evidence>
<gene>
    <name evidence="8" type="ORF">N7496_009046</name>
</gene>
<evidence type="ECO:0000259" key="7">
    <source>
        <dbReference type="Pfam" id="PF02656"/>
    </source>
</evidence>
<reference evidence="8" key="1">
    <citation type="submission" date="2022-11" db="EMBL/GenBank/DDBJ databases">
        <authorList>
            <person name="Petersen C."/>
        </authorList>
    </citation>
    <scope>NUCLEOTIDE SEQUENCE</scope>
    <source>
        <strain evidence="8">IBT 29864</strain>
    </source>
</reference>